<dbReference type="InterPro" id="IPR035427">
    <property type="entry name" value="Tim10-like_dom_sf"/>
</dbReference>
<comment type="subunit">
    <text evidence="1">Heterohexamer.</text>
</comment>
<keyword evidence="1" id="KW-0653">Protein transport</keyword>
<feature type="compositionally biased region" description="Low complexity" evidence="2">
    <location>
        <begin position="9"/>
        <end position="28"/>
    </location>
</feature>
<comment type="function">
    <text evidence="1">Mitochondrial intermembrane chaperone that participates in the import and insertion of some multi-pass transmembrane proteins into the mitochondrial inner membrane. Also required for the transfer of beta-barrel precursors from the TOM complex to the sorting and assembly machinery (SAM complex) of the outer membrane. Acts as a chaperone-like protein that protects the hydrophobic precursors from aggregation and guide them through the mitochondrial intermembrane space.</text>
</comment>
<dbReference type="GO" id="GO:0015031">
    <property type="term" value="P:protein transport"/>
    <property type="evidence" value="ECO:0007669"/>
    <property type="project" value="UniProtKB-KW"/>
</dbReference>
<comment type="similarity">
    <text evidence="1">Belongs to the small Tim family.</text>
</comment>
<dbReference type="Gene3D" id="1.10.287.810">
    <property type="entry name" value="Mitochondrial import inner membrane translocase subunit tim13 like domains"/>
    <property type="match status" value="1"/>
</dbReference>
<keyword evidence="1" id="KW-0813">Transport</keyword>
<dbReference type="EMBL" id="HBNS01015537">
    <property type="protein sequence ID" value="CAE4602538.1"/>
    <property type="molecule type" value="Transcribed_RNA"/>
</dbReference>
<evidence type="ECO:0000313" key="4">
    <source>
        <dbReference type="EMBL" id="CAE4602538.1"/>
    </source>
</evidence>
<reference evidence="4" key="1">
    <citation type="submission" date="2021-01" db="EMBL/GenBank/DDBJ databases">
        <authorList>
            <person name="Corre E."/>
            <person name="Pelletier E."/>
            <person name="Niang G."/>
            <person name="Scheremetjew M."/>
            <person name="Finn R."/>
            <person name="Kale V."/>
            <person name="Holt S."/>
            <person name="Cochrane G."/>
            <person name="Meng A."/>
            <person name="Brown T."/>
            <person name="Cohen L."/>
        </authorList>
    </citation>
    <scope>NUCLEOTIDE SEQUENCE</scope>
    <source>
        <strain evidence="4">GSO104</strain>
    </source>
</reference>
<protein>
    <recommendedName>
        <fullName evidence="1">Mitochondrial import inner membrane translocase subunit</fullName>
    </recommendedName>
</protein>
<keyword evidence="1" id="KW-0472">Membrane</keyword>
<dbReference type="InterPro" id="IPR004217">
    <property type="entry name" value="Tim10-like"/>
</dbReference>
<gene>
    <name evidence="4" type="ORF">DBRI00130_LOCUS12474</name>
</gene>
<evidence type="ECO:0000259" key="3">
    <source>
        <dbReference type="Pfam" id="PF02953"/>
    </source>
</evidence>
<keyword evidence="1" id="KW-0496">Mitochondrion</keyword>
<keyword evidence="1" id="KW-0999">Mitochondrion inner membrane</keyword>
<evidence type="ECO:0000256" key="1">
    <source>
        <dbReference type="RuleBase" id="RU367043"/>
    </source>
</evidence>
<comment type="subcellular location">
    <subcellularLocation>
        <location evidence="1">Mitochondrion inner membrane</location>
        <topology evidence="1">Peripheral membrane protein</topology>
        <orientation evidence="1">Intermembrane side</orientation>
    </subcellularLocation>
</comment>
<keyword evidence="1" id="KW-0811">Translocation</keyword>
<proteinExistence type="inferred from homology"/>
<dbReference type="SUPFAM" id="SSF144122">
    <property type="entry name" value="Tim10-like"/>
    <property type="match status" value="1"/>
</dbReference>
<accession>A0A7S4R3S7</accession>
<dbReference type="AlphaFoldDB" id="A0A7S4R3S7"/>
<name>A0A7S4R3S7_9STRA</name>
<sequence length="129" mass="13459">MGWFGGSSSGSDSSASSSSDFSSNTDFTSADESDFGSSSASLGGGGGGGVSDIQQFSVALRQQIVVQQVITSLTDTAFERCITGKPGENLSSKETACIHASVAKWLDSNEFMMGRLAKKQQQSQQGQFH</sequence>
<keyword evidence="1" id="KW-1015">Disulfide bond</keyword>
<dbReference type="GO" id="GO:0005743">
    <property type="term" value="C:mitochondrial inner membrane"/>
    <property type="evidence" value="ECO:0007669"/>
    <property type="project" value="UniProtKB-SubCell"/>
</dbReference>
<dbReference type="Pfam" id="PF02953">
    <property type="entry name" value="zf-Tim10_DDP"/>
    <property type="match status" value="1"/>
</dbReference>
<keyword evidence="1" id="KW-0143">Chaperone</keyword>
<comment type="domain">
    <text evidence="1">The twin CX3C motif contains 4 conserved Cys residues that form 2 disulfide bonds in the mitochondrial intermembrane space.</text>
</comment>
<feature type="domain" description="Tim10-like" evidence="3">
    <location>
        <begin position="57"/>
        <end position="117"/>
    </location>
</feature>
<organism evidence="4">
    <name type="scientific">Ditylum brightwellii</name>
    <dbReference type="NCBI Taxonomy" id="49249"/>
    <lineage>
        <taxon>Eukaryota</taxon>
        <taxon>Sar</taxon>
        <taxon>Stramenopiles</taxon>
        <taxon>Ochrophyta</taxon>
        <taxon>Bacillariophyta</taxon>
        <taxon>Mediophyceae</taxon>
        <taxon>Lithodesmiophycidae</taxon>
        <taxon>Lithodesmiales</taxon>
        <taxon>Lithodesmiaceae</taxon>
        <taxon>Ditylum</taxon>
    </lineage>
</organism>
<evidence type="ECO:0000256" key="2">
    <source>
        <dbReference type="SAM" id="MobiDB-lite"/>
    </source>
</evidence>
<feature type="region of interest" description="Disordered" evidence="2">
    <location>
        <begin position="1"/>
        <end position="49"/>
    </location>
</feature>